<dbReference type="OrthoDB" id="5854875at2759"/>
<name>A0A2U1PCR2_ARTAN</name>
<comment type="caution">
    <text evidence="5">The sequence shown here is derived from an EMBL/GenBank/DDBJ whole genome shotgun (WGS) entry which is preliminary data.</text>
</comment>
<feature type="chain" id="PRO_5015576971" evidence="3">
    <location>
        <begin position="22"/>
        <end position="122"/>
    </location>
</feature>
<dbReference type="Pfam" id="PF00396">
    <property type="entry name" value="Granulin"/>
    <property type="match status" value="1"/>
</dbReference>
<gene>
    <name evidence="5" type="ORF">CTI12_AA166110</name>
</gene>
<feature type="domain" description="Granulins" evidence="4">
    <location>
        <begin position="27"/>
        <end position="71"/>
    </location>
</feature>
<sequence length="122" mass="12798">MSTSNSLLTLVLLFIYVSSLAVTNSLCGGGPSCSTGQTCCNDAPFQGCCPYSSAVCCTGTKYCCPSDYKCCGGANTYCCPNGYTCNDGARNCIRFGTNAFGEAMTTNQQPAKLKIQQQETTP</sequence>
<dbReference type="InterPro" id="IPR000118">
    <property type="entry name" value="Granulin"/>
</dbReference>
<reference evidence="5 6" key="1">
    <citation type="journal article" date="2018" name="Mol. Plant">
        <title>The genome of Artemisia annua provides insight into the evolution of Asteraceae family and artemisinin biosynthesis.</title>
        <authorList>
            <person name="Shen Q."/>
            <person name="Zhang L."/>
            <person name="Liao Z."/>
            <person name="Wang S."/>
            <person name="Yan T."/>
            <person name="Shi P."/>
            <person name="Liu M."/>
            <person name="Fu X."/>
            <person name="Pan Q."/>
            <person name="Wang Y."/>
            <person name="Lv Z."/>
            <person name="Lu X."/>
            <person name="Zhang F."/>
            <person name="Jiang W."/>
            <person name="Ma Y."/>
            <person name="Chen M."/>
            <person name="Hao X."/>
            <person name="Li L."/>
            <person name="Tang Y."/>
            <person name="Lv G."/>
            <person name="Zhou Y."/>
            <person name="Sun X."/>
            <person name="Brodelius P.E."/>
            <person name="Rose J.K.C."/>
            <person name="Tang K."/>
        </authorList>
    </citation>
    <scope>NUCLEOTIDE SEQUENCE [LARGE SCALE GENOMIC DNA]</scope>
    <source>
        <strain evidence="6">cv. Huhao1</strain>
        <tissue evidence="5">Leaf</tissue>
    </source>
</reference>
<evidence type="ECO:0000313" key="6">
    <source>
        <dbReference type="Proteomes" id="UP000245207"/>
    </source>
</evidence>
<dbReference type="AlphaFoldDB" id="A0A2U1PCR2"/>
<evidence type="ECO:0000256" key="2">
    <source>
        <dbReference type="ARBA" id="ARBA00023157"/>
    </source>
</evidence>
<dbReference type="InterPro" id="IPR037277">
    <property type="entry name" value="Granulin_sf"/>
</dbReference>
<protein>
    <submittedName>
        <fullName evidence="5">Cysteine peptidase, asparagine active site-containing protein</fullName>
    </submittedName>
</protein>
<keyword evidence="3" id="KW-0732">Signal</keyword>
<feature type="signal peptide" evidence="3">
    <location>
        <begin position="1"/>
        <end position="21"/>
    </location>
</feature>
<accession>A0A2U1PCR2</accession>
<evidence type="ECO:0000256" key="3">
    <source>
        <dbReference type="SAM" id="SignalP"/>
    </source>
</evidence>
<keyword evidence="1" id="KW-0378">Hydrolase</keyword>
<dbReference type="Proteomes" id="UP000245207">
    <property type="component" value="Unassembled WGS sequence"/>
</dbReference>
<keyword evidence="1" id="KW-0645">Protease</keyword>
<dbReference type="GO" id="GO:0008234">
    <property type="term" value="F:cysteine-type peptidase activity"/>
    <property type="evidence" value="ECO:0007669"/>
    <property type="project" value="UniProtKB-KW"/>
</dbReference>
<keyword evidence="1" id="KW-0788">Thiol protease</keyword>
<keyword evidence="6" id="KW-1185">Reference proteome</keyword>
<dbReference type="EMBL" id="PKPP01001334">
    <property type="protein sequence ID" value="PWA83551.1"/>
    <property type="molecule type" value="Genomic_DNA"/>
</dbReference>
<keyword evidence="2" id="KW-1015">Disulfide bond</keyword>
<evidence type="ECO:0000256" key="1">
    <source>
        <dbReference type="ARBA" id="ARBA00022807"/>
    </source>
</evidence>
<organism evidence="5 6">
    <name type="scientific">Artemisia annua</name>
    <name type="common">Sweet wormwood</name>
    <dbReference type="NCBI Taxonomy" id="35608"/>
    <lineage>
        <taxon>Eukaryota</taxon>
        <taxon>Viridiplantae</taxon>
        <taxon>Streptophyta</taxon>
        <taxon>Embryophyta</taxon>
        <taxon>Tracheophyta</taxon>
        <taxon>Spermatophyta</taxon>
        <taxon>Magnoliopsida</taxon>
        <taxon>eudicotyledons</taxon>
        <taxon>Gunneridae</taxon>
        <taxon>Pentapetalae</taxon>
        <taxon>asterids</taxon>
        <taxon>campanulids</taxon>
        <taxon>Asterales</taxon>
        <taxon>Asteraceae</taxon>
        <taxon>Asteroideae</taxon>
        <taxon>Anthemideae</taxon>
        <taxon>Artemisiinae</taxon>
        <taxon>Artemisia</taxon>
    </lineage>
</organism>
<evidence type="ECO:0000259" key="4">
    <source>
        <dbReference type="SMART" id="SM00277"/>
    </source>
</evidence>
<dbReference type="Gene3D" id="2.10.25.160">
    <property type="entry name" value="Granulin"/>
    <property type="match status" value="1"/>
</dbReference>
<evidence type="ECO:0000313" key="5">
    <source>
        <dbReference type="EMBL" id="PWA83551.1"/>
    </source>
</evidence>
<proteinExistence type="predicted"/>
<dbReference type="SMART" id="SM00277">
    <property type="entry name" value="GRAN"/>
    <property type="match status" value="1"/>
</dbReference>